<evidence type="ECO:0000256" key="7">
    <source>
        <dbReference type="ARBA" id="ARBA00011893"/>
    </source>
</evidence>
<dbReference type="Proteomes" id="UP001233999">
    <property type="component" value="Unassembled WGS sequence"/>
</dbReference>
<comment type="subcellular location">
    <subcellularLocation>
        <location evidence="3">Cytoplasm</location>
    </subcellularLocation>
</comment>
<keyword evidence="15" id="KW-1185">Reference proteome</keyword>
<dbReference type="PANTHER" id="PTHR32315">
    <property type="entry name" value="ADENINE PHOSPHORIBOSYLTRANSFERASE"/>
    <property type="match status" value="1"/>
</dbReference>
<gene>
    <name evidence="14" type="ORF">L9F63_019739</name>
</gene>
<comment type="subunit">
    <text evidence="6">Homodimer.</text>
</comment>
<reference evidence="14" key="2">
    <citation type="submission" date="2023-05" db="EMBL/GenBank/DDBJ databases">
        <authorList>
            <person name="Fouks B."/>
        </authorList>
    </citation>
    <scope>NUCLEOTIDE SEQUENCE</scope>
    <source>
        <strain evidence="14">Stay&amp;Tobe</strain>
        <tissue evidence="14">Testes</tissue>
    </source>
</reference>
<evidence type="ECO:0000256" key="1">
    <source>
        <dbReference type="ARBA" id="ARBA00000868"/>
    </source>
</evidence>
<comment type="caution">
    <text evidence="14">The sequence shown here is derived from an EMBL/GenBank/DDBJ whole genome shotgun (WGS) entry which is preliminary data.</text>
</comment>
<organism evidence="14 15">
    <name type="scientific">Diploptera punctata</name>
    <name type="common">Pacific beetle cockroach</name>
    <dbReference type="NCBI Taxonomy" id="6984"/>
    <lineage>
        <taxon>Eukaryota</taxon>
        <taxon>Metazoa</taxon>
        <taxon>Ecdysozoa</taxon>
        <taxon>Arthropoda</taxon>
        <taxon>Hexapoda</taxon>
        <taxon>Insecta</taxon>
        <taxon>Pterygota</taxon>
        <taxon>Neoptera</taxon>
        <taxon>Polyneoptera</taxon>
        <taxon>Dictyoptera</taxon>
        <taxon>Blattodea</taxon>
        <taxon>Blaberoidea</taxon>
        <taxon>Blaberidae</taxon>
        <taxon>Diplopterinae</taxon>
        <taxon>Diploptera</taxon>
    </lineage>
</organism>
<dbReference type="EMBL" id="JASPKZ010006854">
    <property type="protein sequence ID" value="KAJ9586664.1"/>
    <property type="molecule type" value="Genomic_DNA"/>
</dbReference>
<keyword evidence="11" id="KW-0808">Transferase</keyword>
<feature type="domain" description="Phosphoribosyltransferase" evidence="13">
    <location>
        <begin position="34"/>
        <end position="158"/>
    </location>
</feature>
<dbReference type="GO" id="GO:0006168">
    <property type="term" value="P:adenine salvage"/>
    <property type="evidence" value="ECO:0007669"/>
    <property type="project" value="InterPro"/>
</dbReference>
<dbReference type="InterPro" id="IPR005764">
    <property type="entry name" value="Ade_phspho_trans"/>
</dbReference>
<evidence type="ECO:0000259" key="13">
    <source>
        <dbReference type="Pfam" id="PF00156"/>
    </source>
</evidence>
<keyword evidence="12" id="KW-0660">Purine salvage</keyword>
<dbReference type="NCBIfam" id="TIGR01090">
    <property type="entry name" value="apt"/>
    <property type="match status" value="1"/>
</dbReference>
<dbReference type="InterPro" id="IPR029057">
    <property type="entry name" value="PRTase-like"/>
</dbReference>
<evidence type="ECO:0000313" key="15">
    <source>
        <dbReference type="Proteomes" id="UP001233999"/>
    </source>
</evidence>
<keyword evidence="10" id="KW-0328">Glycosyltransferase</keyword>
<evidence type="ECO:0000256" key="4">
    <source>
        <dbReference type="ARBA" id="ARBA00004659"/>
    </source>
</evidence>
<evidence type="ECO:0000313" key="14">
    <source>
        <dbReference type="EMBL" id="KAJ9586664.1"/>
    </source>
</evidence>
<dbReference type="NCBIfam" id="NF002634">
    <property type="entry name" value="PRK02304.1-3"/>
    <property type="match status" value="1"/>
</dbReference>
<dbReference type="FunFam" id="3.40.50.2020:FF:000021">
    <property type="entry name" value="Adenine phosphoribosyltransferase"/>
    <property type="match status" value="1"/>
</dbReference>
<proteinExistence type="inferred from homology"/>
<dbReference type="HAMAP" id="MF_00004">
    <property type="entry name" value="Aden_phosphoribosyltr"/>
    <property type="match status" value="1"/>
</dbReference>
<evidence type="ECO:0000256" key="9">
    <source>
        <dbReference type="ARBA" id="ARBA00022490"/>
    </source>
</evidence>
<sequence>MTDFQKKLEYVKKNIRSYPDFPKPGIIFRDIFSVLSNPPAFHALKDALFEHVSEITPKPDVIVVLESRGFLFGPIVALHNIPCVPVRKKGKLPGDICRQEYTLEYGTDVFEIQSDSIKAGQNVLVIDDLLATGGSLKAACLLVKQLKANVIQCLVVMELLNLKGRNHVAVPTHSLIQF</sequence>
<dbReference type="Gene3D" id="3.40.50.2020">
    <property type="match status" value="1"/>
</dbReference>
<dbReference type="GO" id="GO:0002055">
    <property type="term" value="F:adenine binding"/>
    <property type="evidence" value="ECO:0007669"/>
    <property type="project" value="TreeGrafter"/>
</dbReference>
<dbReference type="GO" id="GO:0003999">
    <property type="term" value="F:adenine phosphoribosyltransferase activity"/>
    <property type="evidence" value="ECO:0007669"/>
    <property type="project" value="UniProtKB-EC"/>
</dbReference>
<dbReference type="InterPro" id="IPR050054">
    <property type="entry name" value="UPRTase/APRTase"/>
</dbReference>
<accession>A0AAD8EE93</accession>
<dbReference type="GO" id="GO:0005737">
    <property type="term" value="C:cytoplasm"/>
    <property type="evidence" value="ECO:0007669"/>
    <property type="project" value="UniProtKB-SubCell"/>
</dbReference>
<dbReference type="GO" id="GO:0044209">
    <property type="term" value="P:AMP salvage"/>
    <property type="evidence" value="ECO:0007669"/>
    <property type="project" value="TreeGrafter"/>
</dbReference>
<dbReference type="GO" id="GO:0006166">
    <property type="term" value="P:purine ribonucleoside salvage"/>
    <property type="evidence" value="ECO:0007669"/>
    <property type="project" value="UniProtKB-KW"/>
</dbReference>
<evidence type="ECO:0000256" key="3">
    <source>
        <dbReference type="ARBA" id="ARBA00004496"/>
    </source>
</evidence>
<dbReference type="CDD" id="cd06223">
    <property type="entry name" value="PRTases_typeI"/>
    <property type="match status" value="1"/>
</dbReference>
<evidence type="ECO:0000256" key="8">
    <source>
        <dbReference type="ARBA" id="ARBA00017366"/>
    </source>
</evidence>
<name>A0AAD8EE93_DIPPU</name>
<comment type="similarity">
    <text evidence="5">Belongs to the purine/pyrimidine phosphoribosyltransferase family.</text>
</comment>
<comment type="function">
    <text evidence="2">Catalyzes a salvage reaction resulting in the formation of AMP, that is energically less costly than de novo synthesis.</text>
</comment>
<evidence type="ECO:0000256" key="2">
    <source>
        <dbReference type="ARBA" id="ARBA00003968"/>
    </source>
</evidence>
<dbReference type="GO" id="GO:0016208">
    <property type="term" value="F:AMP binding"/>
    <property type="evidence" value="ECO:0007669"/>
    <property type="project" value="TreeGrafter"/>
</dbReference>
<evidence type="ECO:0000256" key="5">
    <source>
        <dbReference type="ARBA" id="ARBA00008391"/>
    </source>
</evidence>
<protein>
    <recommendedName>
        <fullName evidence="8">Adenine phosphoribosyltransferase</fullName>
        <ecNumber evidence="7">2.4.2.7</ecNumber>
    </recommendedName>
</protein>
<dbReference type="AlphaFoldDB" id="A0AAD8EE93"/>
<comment type="catalytic activity">
    <reaction evidence="1">
        <text>AMP + diphosphate = 5-phospho-alpha-D-ribose 1-diphosphate + adenine</text>
        <dbReference type="Rhea" id="RHEA:16609"/>
        <dbReference type="ChEBI" id="CHEBI:16708"/>
        <dbReference type="ChEBI" id="CHEBI:33019"/>
        <dbReference type="ChEBI" id="CHEBI:58017"/>
        <dbReference type="ChEBI" id="CHEBI:456215"/>
        <dbReference type="EC" id="2.4.2.7"/>
    </reaction>
</comment>
<evidence type="ECO:0000256" key="10">
    <source>
        <dbReference type="ARBA" id="ARBA00022676"/>
    </source>
</evidence>
<reference evidence="14" key="1">
    <citation type="journal article" date="2023" name="IScience">
        <title>Live-bearing cockroach genome reveals convergent evolutionary mechanisms linked to viviparity in insects and beyond.</title>
        <authorList>
            <person name="Fouks B."/>
            <person name="Harrison M.C."/>
            <person name="Mikhailova A.A."/>
            <person name="Marchal E."/>
            <person name="English S."/>
            <person name="Carruthers M."/>
            <person name="Jennings E.C."/>
            <person name="Chiamaka E.L."/>
            <person name="Frigard R.A."/>
            <person name="Pippel M."/>
            <person name="Attardo G.M."/>
            <person name="Benoit J.B."/>
            <person name="Bornberg-Bauer E."/>
            <person name="Tobe S.S."/>
        </authorList>
    </citation>
    <scope>NUCLEOTIDE SEQUENCE</scope>
    <source>
        <strain evidence="14">Stay&amp;Tobe</strain>
    </source>
</reference>
<dbReference type="EC" id="2.4.2.7" evidence="7"/>
<dbReference type="SUPFAM" id="SSF53271">
    <property type="entry name" value="PRTase-like"/>
    <property type="match status" value="1"/>
</dbReference>
<evidence type="ECO:0000256" key="12">
    <source>
        <dbReference type="ARBA" id="ARBA00022726"/>
    </source>
</evidence>
<evidence type="ECO:0000256" key="11">
    <source>
        <dbReference type="ARBA" id="ARBA00022679"/>
    </source>
</evidence>
<comment type="pathway">
    <text evidence="4">Purine metabolism; AMP biosynthesis via salvage pathway; AMP from adenine: step 1/1.</text>
</comment>
<dbReference type="NCBIfam" id="NF002636">
    <property type="entry name" value="PRK02304.1-5"/>
    <property type="match status" value="1"/>
</dbReference>
<dbReference type="InterPro" id="IPR000836">
    <property type="entry name" value="PRTase_dom"/>
</dbReference>
<evidence type="ECO:0000256" key="6">
    <source>
        <dbReference type="ARBA" id="ARBA00011738"/>
    </source>
</evidence>
<keyword evidence="9" id="KW-0963">Cytoplasm</keyword>
<dbReference type="Pfam" id="PF00156">
    <property type="entry name" value="Pribosyltran"/>
    <property type="match status" value="1"/>
</dbReference>
<dbReference type="PANTHER" id="PTHR32315:SF3">
    <property type="entry name" value="ADENINE PHOSPHORIBOSYLTRANSFERASE"/>
    <property type="match status" value="1"/>
</dbReference>